<proteinExistence type="predicted"/>
<name>A0A381ZFG2_9ZZZZ</name>
<dbReference type="EMBL" id="UINC01020986">
    <property type="protein sequence ID" value="SVA87582.1"/>
    <property type="molecule type" value="Genomic_DNA"/>
</dbReference>
<sequence length="35" mass="3570">MTHDGMTNFIKILDTTDSTSNITGSIVTAGGIGVT</sequence>
<reference evidence="1" key="1">
    <citation type="submission" date="2018-05" db="EMBL/GenBank/DDBJ databases">
        <authorList>
            <person name="Lanie J.A."/>
            <person name="Ng W.-L."/>
            <person name="Kazmierczak K.M."/>
            <person name="Andrzejewski T.M."/>
            <person name="Davidsen T.M."/>
            <person name="Wayne K.J."/>
            <person name="Tettelin H."/>
            <person name="Glass J.I."/>
            <person name="Rusch D."/>
            <person name="Podicherti R."/>
            <person name="Tsui H.-C.T."/>
            <person name="Winkler M.E."/>
        </authorList>
    </citation>
    <scope>NUCLEOTIDE SEQUENCE</scope>
</reference>
<gene>
    <name evidence="1" type="ORF">METZ01_LOCUS140436</name>
</gene>
<accession>A0A381ZFG2</accession>
<dbReference type="AlphaFoldDB" id="A0A381ZFG2"/>
<evidence type="ECO:0000313" key="1">
    <source>
        <dbReference type="EMBL" id="SVA87582.1"/>
    </source>
</evidence>
<organism evidence="1">
    <name type="scientific">marine metagenome</name>
    <dbReference type="NCBI Taxonomy" id="408172"/>
    <lineage>
        <taxon>unclassified sequences</taxon>
        <taxon>metagenomes</taxon>
        <taxon>ecological metagenomes</taxon>
    </lineage>
</organism>
<protein>
    <submittedName>
        <fullName evidence="1">Uncharacterized protein</fullName>
    </submittedName>
</protein>
<feature type="non-terminal residue" evidence="1">
    <location>
        <position position="35"/>
    </location>
</feature>